<name>A0AB33J7C5_9BACT</name>
<proteinExistence type="predicted"/>
<evidence type="ECO:0000256" key="1">
    <source>
        <dbReference type="SAM" id="Phobius"/>
    </source>
</evidence>
<organism evidence="2">
    <name type="scientific">Prevotella sp. GTC17260</name>
    <dbReference type="NCBI Taxonomy" id="3236796"/>
    <lineage>
        <taxon>Bacteria</taxon>
        <taxon>Pseudomonadati</taxon>
        <taxon>Bacteroidota</taxon>
        <taxon>Bacteroidia</taxon>
        <taxon>Bacteroidales</taxon>
        <taxon>Prevotellaceae</taxon>
        <taxon>Prevotella</taxon>
    </lineage>
</organism>
<dbReference type="AlphaFoldDB" id="A0AB33J7C5"/>
<feature type="transmembrane region" description="Helical" evidence="1">
    <location>
        <begin position="154"/>
        <end position="179"/>
    </location>
</feature>
<reference evidence="2" key="1">
    <citation type="submission" date="2024-07" db="EMBL/GenBank/DDBJ databases">
        <title>Complete genome sequence of Prevotella sp. YM-2024 GTC17260.</title>
        <authorList>
            <person name="Hayashi M."/>
            <person name="Muto Y."/>
            <person name="Tanaka K."/>
            <person name="Niwa H."/>
        </authorList>
    </citation>
    <scope>NUCLEOTIDE SEQUENCE</scope>
    <source>
        <strain evidence="2">GTC17260</strain>
    </source>
</reference>
<sequence length="187" mass="21969">MDIITKIQESSPELTTLVFSSIIVFITWLIKTLIEKPIENSRSTFVKYFEKRVQILSELNANLHFIAYFPQNTEFKENLQRILLDGLKSAYISKEIFDNTTRIAIDETTDENLTLKTIKKIEEELEALVSKIRQENEFYYKYTDIRPVNRIFKVLMLFLMYLVAATIILFLLLLIGYLVQKIISVNN</sequence>
<feature type="transmembrane region" description="Helical" evidence="1">
    <location>
        <begin position="14"/>
        <end position="34"/>
    </location>
</feature>
<evidence type="ECO:0000313" key="2">
    <source>
        <dbReference type="EMBL" id="BFO78136.1"/>
    </source>
</evidence>
<dbReference type="EMBL" id="AP035788">
    <property type="protein sequence ID" value="BFO78136.1"/>
    <property type="molecule type" value="Genomic_DNA"/>
</dbReference>
<keyword evidence="1" id="KW-0812">Transmembrane</keyword>
<accession>A0AB33J7C5</accession>
<keyword evidence="1" id="KW-1133">Transmembrane helix</keyword>
<protein>
    <submittedName>
        <fullName evidence="2">Uncharacterized protein</fullName>
    </submittedName>
</protein>
<keyword evidence="1" id="KW-0472">Membrane</keyword>
<gene>
    <name evidence="2" type="ORF">GTC17260_07710</name>
</gene>